<keyword evidence="2" id="KW-1185">Reference proteome</keyword>
<dbReference type="GeneID" id="60321435"/>
<dbReference type="EMBL" id="MN813693">
    <property type="protein sequence ID" value="QHB37816.1"/>
    <property type="molecule type" value="Genomic_DNA"/>
</dbReference>
<accession>A0A6B9L7Q7</accession>
<evidence type="ECO:0000313" key="2">
    <source>
        <dbReference type="Proteomes" id="UP000464404"/>
    </source>
</evidence>
<proteinExistence type="predicted"/>
<evidence type="ECO:0000313" key="1">
    <source>
        <dbReference type="EMBL" id="QHB37816.1"/>
    </source>
</evidence>
<dbReference type="RefSeq" id="YP_009950025.1">
    <property type="nucleotide sequence ID" value="NC_051586.1"/>
</dbReference>
<protein>
    <submittedName>
        <fullName evidence="1">Uncharacterized protein</fullName>
    </submittedName>
</protein>
<dbReference type="KEGG" id="vg:60321435"/>
<name>A0A6B9L7Q7_9CAUD</name>
<sequence>MTTQTSPATQFVVTFTMNGGRTGGKVTVTAADKAAAAIEGPRAMVRFAKGYEAKWGVGYCHNGDQASAYVVTGVRRAPARRSR</sequence>
<organism evidence="1 2">
    <name type="scientific">Mycobacterium phage Imvubu</name>
    <dbReference type="NCBI Taxonomy" id="2686233"/>
    <lineage>
        <taxon>Viruses</taxon>
        <taxon>Duplodnaviria</taxon>
        <taxon>Heunggongvirae</taxon>
        <taxon>Uroviricota</taxon>
        <taxon>Caudoviricetes</taxon>
        <taxon>Bclasvirinae</taxon>
        <taxon>Imvubuvirus</taxon>
        <taxon>Imvubuvirus imvubu</taxon>
    </lineage>
</organism>
<dbReference type="Proteomes" id="UP000464404">
    <property type="component" value="Segment"/>
</dbReference>
<reference evidence="1 2" key="1">
    <citation type="submission" date="2019-12" db="EMBL/GenBank/DDBJ databases">
        <authorList>
            <person name="Garlena R.A."/>
            <person name="Russell D.A."/>
            <person name="Pope W.H."/>
            <person name="Jacobs-Sera D."/>
            <person name="Hatfull G.F."/>
        </authorList>
    </citation>
    <scope>NUCLEOTIDE SEQUENCE [LARGE SCALE GENOMIC DNA]</scope>
</reference>
<gene>
    <name evidence="1" type="primary">75</name>
    <name evidence="1" type="ORF">PBI_IMVUBU_75</name>
</gene>